<evidence type="ECO:0000313" key="2">
    <source>
        <dbReference type="EMBL" id="CAI36943.1"/>
    </source>
</evidence>
<dbReference type="AlphaFoldDB" id="Q4JW64"/>
<accession>Q4JW64</accession>
<organism evidence="2 3">
    <name type="scientific">Corynebacterium jeikeium (strain K411)</name>
    <dbReference type="NCBI Taxonomy" id="306537"/>
    <lineage>
        <taxon>Bacteria</taxon>
        <taxon>Bacillati</taxon>
        <taxon>Actinomycetota</taxon>
        <taxon>Actinomycetes</taxon>
        <taxon>Mycobacteriales</taxon>
        <taxon>Corynebacteriaceae</taxon>
        <taxon>Corynebacterium</taxon>
    </lineage>
</organism>
<feature type="region of interest" description="Disordered" evidence="1">
    <location>
        <begin position="93"/>
        <end position="124"/>
    </location>
</feature>
<proteinExistence type="predicted"/>
<evidence type="ECO:0000256" key="1">
    <source>
        <dbReference type="SAM" id="MobiDB-lite"/>
    </source>
</evidence>
<protein>
    <submittedName>
        <fullName evidence="2">Uncharacterized protein</fullName>
    </submittedName>
</protein>
<dbReference type="EMBL" id="CR931997">
    <property type="protein sequence ID" value="CAI36943.1"/>
    <property type="molecule type" value="Genomic_DNA"/>
</dbReference>
<dbReference type="STRING" id="306537.jk0781"/>
<dbReference type="HOGENOM" id="CLU_1109962_0_0_11"/>
<evidence type="ECO:0000313" key="3">
    <source>
        <dbReference type="Proteomes" id="UP000000545"/>
    </source>
</evidence>
<keyword evidence="3" id="KW-1185">Reference proteome</keyword>
<gene>
    <name evidence="2" type="ordered locus">jk0781</name>
</gene>
<reference evidence="2 3" key="1">
    <citation type="journal article" date="2005" name="J. Bacteriol.">
        <title>Complete genome sequence and analysis of the multiresistant nosocomial pathogen Corynebacterium jeikeium K411, a lipid-requiring bacterium of the human skin flora.</title>
        <authorList>
            <person name="Tauch A."/>
            <person name="Kaiser O."/>
            <person name="Hain T."/>
            <person name="Goesmann A."/>
            <person name="Weisshaar B."/>
            <person name="Albersmeier A."/>
            <person name="Bekel T."/>
            <person name="Bischoff N."/>
            <person name="Brune I."/>
            <person name="Chakraborty T."/>
            <person name="Kalinowski J."/>
            <person name="Meyer F."/>
            <person name="Rupp O."/>
            <person name="Schneiker S."/>
            <person name="Viehoever P."/>
            <person name="Puehler A."/>
        </authorList>
    </citation>
    <scope>NUCLEOTIDE SEQUENCE [LARGE SCALE GENOMIC DNA]</scope>
    <source>
        <strain evidence="2 3">K411</strain>
    </source>
</reference>
<name>Q4JW64_CORJK</name>
<dbReference type="KEGG" id="cjk:jk0781"/>
<sequence>MPPRSACLLGKCQYRAPGATSRARASRRIVRSARPYCCRMSTAVLTIFLRFNCTVFKGSGLHCRRVSDMKIRKTCVVALCALPLALTACGSNDGDNSDNSGESSQTEQAQESLPEGPVYTNPASDEDKQQITDLLHGLSNGARPMDEYLHWTIDNTCKADIEQQGGEEVARQQADASAGQGNFDEQPGRTPNITDIQEVMAEGDNAHATVTISEAERTDSNRMYFKREDEKWKFCHAVGVPDTAETQDGE</sequence>
<dbReference type="Proteomes" id="UP000000545">
    <property type="component" value="Chromosome"/>
</dbReference>
<feature type="compositionally biased region" description="Polar residues" evidence="1">
    <location>
        <begin position="102"/>
        <end position="111"/>
    </location>
</feature>
<feature type="region of interest" description="Disordered" evidence="1">
    <location>
        <begin position="163"/>
        <end position="190"/>
    </location>
</feature>